<dbReference type="InterPro" id="IPR006145">
    <property type="entry name" value="PsdUridine_synth_RsuA/RluA"/>
</dbReference>
<accession>A0ABX0XB40</accession>
<dbReference type="InterPro" id="IPR020103">
    <property type="entry name" value="PsdUridine_synth_cat_dom_sf"/>
</dbReference>
<organism evidence="4 5">
    <name type="scientific">Neolewinella antarctica</name>
    <dbReference type="NCBI Taxonomy" id="442734"/>
    <lineage>
        <taxon>Bacteria</taxon>
        <taxon>Pseudomonadati</taxon>
        <taxon>Bacteroidota</taxon>
        <taxon>Saprospiria</taxon>
        <taxon>Saprospirales</taxon>
        <taxon>Lewinellaceae</taxon>
        <taxon>Neolewinella</taxon>
    </lineage>
</organism>
<comment type="caution">
    <text evidence="4">The sequence shown here is derived from an EMBL/GenBank/DDBJ whole genome shotgun (WGS) entry which is preliminary data.</text>
</comment>
<dbReference type="Gene3D" id="3.30.2350.10">
    <property type="entry name" value="Pseudouridine synthase"/>
    <property type="match status" value="1"/>
</dbReference>
<dbReference type="SUPFAM" id="SSF55120">
    <property type="entry name" value="Pseudouridine synthase"/>
    <property type="match status" value="1"/>
</dbReference>
<dbReference type="PANTHER" id="PTHR21600">
    <property type="entry name" value="MITOCHONDRIAL RNA PSEUDOURIDINE SYNTHASE"/>
    <property type="match status" value="1"/>
</dbReference>
<feature type="coiled-coil region" evidence="1">
    <location>
        <begin position="205"/>
        <end position="232"/>
    </location>
</feature>
<dbReference type="EMBL" id="JAATJH010000002">
    <property type="protein sequence ID" value="NJC26422.1"/>
    <property type="molecule type" value="Genomic_DNA"/>
</dbReference>
<reference evidence="4 5" key="1">
    <citation type="submission" date="2020-03" db="EMBL/GenBank/DDBJ databases">
        <title>Genomic Encyclopedia of Type Strains, Phase IV (KMG-IV): sequencing the most valuable type-strain genomes for metagenomic binning, comparative biology and taxonomic classification.</title>
        <authorList>
            <person name="Goeker M."/>
        </authorList>
    </citation>
    <scope>NUCLEOTIDE SEQUENCE [LARGE SCALE GENOMIC DNA]</scope>
    <source>
        <strain evidence="4 5">DSM 105096</strain>
    </source>
</reference>
<protein>
    <submittedName>
        <fullName evidence="4">tRNA pseudouridine32 synthase/23S rRNA pseudouridine746 synthase</fullName>
        <ecNumber evidence="4">5.4.99.28</ecNumber>
        <ecNumber evidence="4">5.4.99.29</ecNumber>
    </submittedName>
</protein>
<dbReference type="Pfam" id="PF00849">
    <property type="entry name" value="PseudoU_synth_2"/>
    <property type="match status" value="1"/>
</dbReference>
<feature type="domain" description="Pseudouridine synthase RsuA/RluA-like" evidence="3">
    <location>
        <begin position="361"/>
        <end position="510"/>
    </location>
</feature>
<keyword evidence="5" id="KW-1185">Reference proteome</keyword>
<evidence type="ECO:0000313" key="4">
    <source>
        <dbReference type="EMBL" id="NJC26422.1"/>
    </source>
</evidence>
<evidence type="ECO:0000313" key="5">
    <source>
        <dbReference type="Proteomes" id="UP000770785"/>
    </source>
</evidence>
<dbReference type="RefSeq" id="WP_209037904.1">
    <property type="nucleotide sequence ID" value="NZ_JAATJH010000002.1"/>
</dbReference>
<evidence type="ECO:0000259" key="3">
    <source>
        <dbReference type="Pfam" id="PF00849"/>
    </source>
</evidence>
<dbReference type="EC" id="5.4.99.29" evidence="4"/>
<name>A0ABX0XB40_9BACT</name>
<gene>
    <name evidence="4" type="ORF">GGR27_001921</name>
</gene>
<dbReference type="EC" id="5.4.99.28" evidence="4"/>
<dbReference type="GO" id="GO:0160151">
    <property type="term" value="F:tRNA pseudouridine(32) synthase activity"/>
    <property type="evidence" value="ECO:0007669"/>
    <property type="project" value="UniProtKB-EC"/>
</dbReference>
<dbReference type="PANTHER" id="PTHR21600:SF89">
    <property type="entry name" value="RIBOSOMAL LARGE SUBUNIT PSEUDOURIDINE SYNTHASE A"/>
    <property type="match status" value="1"/>
</dbReference>
<sequence length="557" mass="62586">MLHPLPPAPAPHLVGAPARFTYPFHYEPHPLAIAAVQDLQTHLTSQTEWTYDFGLDDPNLPGSQGKMFGVLVVEKGGGQFAYLAAYSGKLAESNHLPGFVPPVFDILEEDGFYKAGERETNGFTERIEALENAPRLPALLQEKAQAADRAQAEIAAEKQNRKVSKKHRDARREAARDLTAEEFTALEKQLAEESVAGAFALRDLSRSWKNRLTNLDAEIATLQQAITDLKVARKHHSNQLQARIFQQYRFLDANGETRDLLDIFSQTIFNIPPAGAGECAAPKLLQYAYLHDLRPVVMAEFWWGQSPKSEIRKHGRYYPACRGKCLPILTHMLRGLAVDPNPMEENPAAGKVLPVVYEDDDLLIVNKPAGFLSVPGRLIEDSVQARMEARFPEARNHLIVHRLDMSTSGLLLLTKRKEIHKRLQQQFFKRSIKKRYVALVEGMVAGESGTIDLPLIGNLEDRPRQMVDHENGKTARTQWQVVERLPNERTRVYLWPVTGRTHQLRVHCAHPLGLNCSIVGDDLYGIPDGRLHLHAEEISFVHPGTDQPLLFSVPAEF</sequence>
<evidence type="ECO:0000256" key="1">
    <source>
        <dbReference type="SAM" id="Coils"/>
    </source>
</evidence>
<keyword evidence="4" id="KW-0413">Isomerase</keyword>
<proteinExistence type="predicted"/>
<feature type="region of interest" description="Disordered" evidence="2">
    <location>
        <begin position="155"/>
        <end position="174"/>
    </location>
</feature>
<dbReference type="Proteomes" id="UP000770785">
    <property type="component" value="Unassembled WGS sequence"/>
</dbReference>
<evidence type="ECO:0000256" key="2">
    <source>
        <dbReference type="SAM" id="MobiDB-lite"/>
    </source>
</evidence>
<dbReference type="CDD" id="cd02869">
    <property type="entry name" value="PseudoU_synth_RluA_like"/>
    <property type="match status" value="1"/>
</dbReference>
<keyword evidence="1" id="KW-0175">Coiled coil</keyword>
<dbReference type="InterPro" id="IPR006224">
    <property type="entry name" value="PsdUridine_synth_RluA-like_CS"/>
</dbReference>
<dbReference type="GO" id="GO:0160142">
    <property type="term" value="F:23S rRNA pseudouridine(746) synthase activity"/>
    <property type="evidence" value="ECO:0007669"/>
    <property type="project" value="UniProtKB-EC"/>
</dbReference>
<dbReference type="InterPro" id="IPR050188">
    <property type="entry name" value="RluA_PseudoU_synthase"/>
</dbReference>
<dbReference type="PROSITE" id="PS01129">
    <property type="entry name" value="PSI_RLU"/>
    <property type="match status" value="1"/>
</dbReference>